<feature type="compositionally biased region" description="Low complexity" evidence="1">
    <location>
        <begin position="18"/>
        <end position="40"/>
    </location>
</feature>
<evidence type="ECO:0000256" key="1">
    <source>
        <dbReference type="SAM" id="MobiDB-lite"/>
    </source>
</evidence>
<name>A0A4V6D560_SETVI</name>
<reference evidence="2" key="1">
    <citation type="submission" date="2019-03" db="EMBL/GenBank/DDBJ databases">
        <title>WGS assembly of Setaria viridis.</title>
        <authorList>
            <person name="Huang P."/>
            <person name="Jenkins J."/>
            <person name="Grimwood J."/>
            <person name="Barry K."/>
            <person name="Healey A."/>
            <person name="Mamidi S."/>
            <person name="Sreedasyam A."/>
            <person name="Shu S."/>
            <person name="Feldman M."/>
            <person name="Wu J."/>
            <person name="Yu Y."/>
            <person name="Chen C."/>
            <person name="Johnson J."/>
            <person name="Rokhsar D."/>
            <person name="Baxter I."/>
            <person name="Schmutz J."/>
            <person name="Brutnell T."/>
            <person name="Kellogg E."/>
        </authorList>
    </citation>
    <scope>NUCLEOTIDE SEQUENCE [LARGE SCALE GENOMIC DNA]</scope>
</reference>
<accession>A0A4V6D560</accession>
<feature type="region of interest" description="Disordered" evidence="1">
    <location>
        <begin position="1"/>
        <end position="42"/>
    </location>
</feature>
<keyword evidence="3" id="KW-1185">Reference proteome</keyword>
<gene>
    <name evidence="2" type="ORF">SEVIR_6G076800v2</name>
</gene>
<dbReference type="Gramene" id="TKW09186">
    <property type="protein sequence ID" value="TKW09186"/>
    <property type="gene ID" value="SEVIR_6G076800v2"/>
</dbReference>
<evidence type="ECO:0000313" key="2">
    <source>
        <dbReference type="EMBL" id="TKW09186.1"/>
    </source>
</evidence>
<dbReference type="Proteomes" id="UP000298652">
    <property type="component" value="Chromosome 6"/>
</dbReference>
<organism evidence="2 3">
    <name type="scientific">Setaria viridis</name>
    <name type="common">Green bristlegrass</name>
    <name type="synonym">Setaria italica subsp. viridis</name>
    <dbReference type="NCBI Taxonomy" id="4556"/>
    <lineage>
        <taxon>Eukaryota</taxon>
        <taxon>Viridiplantae</taxon>
        <taxon>Streptophyta</taxon>
        <taxon>Embryophyta</taxon>
        <taxon>Tracheophyta</taxon>
        <taxon>Spermatophyta</taxon>
        <taxon>Magnoliopsida</taxon>
        <taxon>Liliopsida</taxon>
        <taxon>Poales</taxon>
        <taxon>Poaceae</taxon>
        <taxon>PACMAD clade</taxon>
        <taxon>Panicoideae</taxon>
        <taxon>Panicodae</taxon>
        <taxon>Paniceae</taxon>
        <taxon>Cenchrinae</taxon>
        <taxon>Setaria</taxon>
    </lineage>
</organism>
<evidence type="ECO:0000313" key="3">
    <source>
        <dbReference type="Proteomes" id="UP000298652"/>
    </source>
</evidence>
<dbReference type="EMBL" id="CM016557">
    <property type="protein sequence ID" value="TKW09186.1"/>
    <property type="molecule type" value="Genomic_DNA"/>
</dbReference>
<dbReference type="AlphaFoldDB" id="A0A4V6D560"/>
<sequence>MSSWLAVHGRPPPPPCSRPESGSSDVTLSSPSTSAPIRSSLAPSAKASGASFVGSRGLEMSGQPRLELARRPGMSFAGHRCHRIGSCTAATHAAAGTTAAAVVVRITNV</sequence>
<protein>
    <submittedName>
        <fullName evidence="2">Uncharacterized protein</fullName>
    </submittedName>
</protein>
<proteinExistence type="predicted"/>